<accession>A0ABW1P6X2</accession>
<reference evidence="2" key="1">
    <citation type="journal article" date="2019" name="Int. J. Syst. Evol. Microbiol.">
        <title>The Global Catalogue of Microorganisms (GCM) 10K type strain sequencing project: providing services to taxonomists for standard genome sequencing and annotation.</title>
        <authorList>
            <consortium name="The Broad Institute Genomics Platform"/>
            <consortium name="The Broad Institute Genome Sequencing Center for Infectious Disease"/>
            <person name="Wu L."/>
            <person name="Ma J."/>
        </authorList>
    </citation>
    <scope>NUCLEOTIDE SEQUENCE [LARGE SCALE GENOMIC DNA]</scope>
    <source>
        <strain evidence="2">CGMCC 4.7246</strain>
    </source>
</reference>
<dbReference type="EMBL" id="JBHSQO010000018">
    <property type="protein sequence ID" value="MFC6091360.1"/>
    <property type="molecule type" value="Genomic_DNA"/>
</dbReference>
<organism evidence="1 2">
    <name type="scientific">Saccharothrix lopnurensis</name>
    <dbReference type="NCBI Taxonomy" id="1670621"/>
    <lineage>
        <taxon>Bacteria</taxon>
        <taxon>Bacillati</taxon>
        <taxon>Actinomycetota</taxon>
        <taxon>Actinomycetes</taxon>
        <taxon>Pseudonocardiales</taxon>
        <taxon>Pseudonocardiaceae</taxon>
        <taxon>Saccharothrix</taxon>
    </lineage>
</organism>
<proteinExistence type="predicted"/>
<protein>
    <submittedName>
        <fullName evidence="1">Uncharacterized protein</fullName>
    </submittedName>
</protein>
<gene>
    <name evidence="1" type="ORF">ACFP3R_18955</name>
</gene>
<name>A0ABW1P6X2_9PSEU</name>
<evidence type="ECO:0000313" key="1">
    <source>
        <dbReference type="EMBL" id="MFC6091360.1"/>
    </source>
</evidence>
<sequence length="153" mass="16127">MTALPSPPAGTAHFLTAALPEPRLGGTRPGRFFAATYPLHGILGEHMYTRLHPGGEVATEVALLVMAIPDDLAGTEPTELSLELLRAHFPVSPAGVIPDELILYPLPLPNRAAPLVALDHGEVVARRSAAASPQVLRAWLTPLAPAGPFTREA</sequence>
<evidence type="ECO:0000313" key="2">
    <source>
        <dbReference type="Proteomes" id="UP001596220"/>
    </source>
</evidence>
<dbReference type="RefSeq" id="WP_380637560.1">
    <property type="nucleotide sequence ID" value="NZ_JBHSQO010000018.1"/>
</dbReference>
<comment type="caution">
    <text evidence="1">The sequence shown here is derived from an EMBL/GenBank/DDBJ whole genome shotgun (WGS) entry which is preliminary data.</text>
</comment>
<dbReference type="Proteomes" id="UP001596220">
    <property type="component" value="Unassembled WGS sequence"/>
</dbReference>
<keyword evidence="2" id="KW-1185">Reference proteome</keyword>